<gene>
    <name evidence="2" type="ORF">NCTC3166_01101</name>
</gene>
<keyword evidence="3" id="KW-1185">Reference proteome</keyword>
<dbReference type="Proteomes" id="UP000270025">
    <property type="component" value="Chromosome"/>
</dbReference>
<name>A0A447Z4Z1_9STRE</name>
<dbReference type="PROSITE" id="PS51257">
    <property type="entry name" value="PROKAR_LIPOPROTEIN"/>
    <property type="match status" value="1"/>
</dbReference>
<keyword evidence="2" id="KW-0449">Lipoprotein</keyword>
<dbReference type="KEGG" id="svf:NCTC3166_01101"/>
<evidence type="ECO:0000313" key="3">
    <source>
        <dbReference type="Proteomes" id="UP000270025"/>
    </source>
</evidence>
<dbReference type="AlphaFoldDB" id="A0A447Z4Z1"/>
<protein>
    <submittedName>
        <fullName evidence="2">Putative lipoprotein</fullName>
    </submittedName>
</protein>
<proteinExistence type="predicted"/>
<keyword evidence="1" id="KW-0732">Signal</keyword>
<evidence type="ECO:0000256" key="1">
    <source>
        <dbReference type="SAM" id="SignalP"/>
    </source>
</evidence>
<dbReference type="EMBL" id="LR134266">
    <property type="protein sequence ID" value="VED67281.1"/>
    <property type="molecule type" value="Genomic_DNA"/>
</dbReference>
<accession>A0A447Z4Z1</accession>
<feature type="chain" id="PRO_5039566185" evidence="1">
    <location>
        <begin position="23"/>
        <end position="150"/>
    </location>
</feature>
<reference evidence="2 3" key="1">
    <citation type="submission" date="2018-12" db="EMBL/GenBank/DDBJ databases">
        <authorList>
            <consortium name="Pathogen Informatics"/>
        </authorList>
    </citation>
    <scope>NUCLEOTIDE SEQUENCE [LARGE SCALE GENOMIC DNA]</scope>
    <source>
        <strain evidence="2 3">NCTC3166</strain>
    </source>
</reference>
<sequence>MKYFKRLVFAALLAVGAFFLVACGSTTSDNGKYVYKAEKDQIKSILKKQGATEEQLEQVIDQLSLTMTIEIKDTKAKMIIKMDALGESKEKTIDLKADQNGKTLESAEGGKDKVKYKIDGDVLTLDVSKAESSDYEVFAFFKDAKFKRQK</sequence>
<evidence type="ECO:0000313" key="2">
    <source>
        <dbReference type="EMBL" id="VED67281.1"/>
    </source>
</evidence>
<dbReference type="RefSeq" id="WP_126404278.1">
    <property type="nucleotide sequence ID" value="NZ_LR134266.1"/>
</dbReference>
<feature type="signal peptide" evidence="1">
    <location>
        <begin position="1"/>
        <end position="22"/>
    </location>
</feature>
<organism evidence="2 3">
    <name type="scientific">Streptococcus viridans</name>
    <dbReference type="NCBI Taxonomy" id="78535"/>
    <lineage>
        <taxon>Bacteria</taxon>
        <taxon>Bacillati</taxon>
        <taxon>Bacillota</taxon>
        <taxon>Bacilli</taxon>
        <taxon>Lactobacillales</taxon>
        <taxon>Streptococcaceae</taxon>
        <taxon>Streptococcus</taxon>
    </lineage>
</organism>